<evidence type="ECO:0000313" key="1">
    <source>
        <dbReference type="EMBL" id="JAS70847.1"/>
    </source>
</evidence>
<protein>
    <submittedName>
        <fullName evidence="1">Uncharacterized protein</fullName>
    </submittedName>
</protein>
<reference evidence="1" key="1">
    <citation type="submission" date="2015-11" db="EMBL/GenBank/DDBJ databases">
        <title>De novo transcriptome assembly of four potential Pierce s Disease insect vectors from Arizona vineyards.</title>
        <authorList>
            <person name="Tassone E.E."/>
        </authorList>
    </citation>
    <scope>NUCLEOTIDE SEQUENCE</scope>
</reference>
<sequence length="103" mass="11652">MVQCYLFVQTERYTKVTKSAILDSGEVATILVIRETIEVLCNCIAQLYSVCRYGLLMVQCYLFVQTERYTKVTKSAILDSGEVATILVIRETIEVLCNCIAQL</sequence>
<proteinExistence type="predicted"/>
<dbReference type="AlphaFoldDB" id="A0A1B6H803"/>
<dbReference type="EMBL" id="GECU01036859">
    <property type="protein sequence ID" value="JAS70847.1"/>
    <property type="molecule type" value="Transcribed_RNA"/>
</dbReference>
<organism evidence="1">
    <name type="scientific">Homalodisca liturata</name>
    <dbReference type="NCBI Taxonomy" id="320908"/>
    <lineage>
        <taxon>Eukaryota</taxon>
        <taxon>Metazoa</taxon>
        <taxon>Ecdysozoa</taxon>
        <taxon>Arthropoda</taxon>
        <taxon>Hexapoda</taxon>
        <taxon>Insecta</taxon>
        <taxon>Pterygota</taxon>
        <taxon>Neoptera</taxon>
        <taxon>Paraneoptera</taxon>
        <taxon>Hemiptera</taxon>
        <taxon>Auchenorrhyncha</taxon>
        <taxon>Membracoidea</taxon>
        <taxon>Cicadellidae</taxon>
        <taxon>Cicadellinae</taxon>
        <taxon>Proconiini</taxon>
        <taxon>Homalodisca</taxon>
    </lineage>
</organism>
<feature type="non-terminal residue" evidence="1">
    <location>
        <position position="103"/>
    </location>
</feature>
<accession>A0A1B6H803</accession>
<gene>
    <name evidence="1" type="ORF">g.11808</name>
</gene>
<name>A0A1B6H803_9HEMI</name>